<reference evidence="1 2" key="1">
    <citation type="submission" date="2019-05" db="EMBL/GenBank/DDBJ databases">
        <title>Another draft genome of Portunus trituberculatus and its Hox gene families provides insights of decapod evolution.</title>
        <authorList>
            <person name="Jeong J.-H."/>
            <person name="Song I."/>
            <person name="Kim S."/>
            <person name="Choi T."/>
            <person name="Kim D."/>
            <person name="Ryu S."/>
            <person name="Kim W."/>
        </authorList>
    </citation>
    <scope>NUCLEOTIDE SEQUENCE [LARGE SCALE GENOMIC DNA]</scope>
    <source>
        <tissue evidence="1">Muscle</tissue>
    </source>
</reference>
<dbReference type="Proteomes" id="UP000324222">
    <property type="component" value="Unassembled WGS sequence"/>
</dbReference>
<dbReference type="AlphaFoldDB" id="A0A5B7I6V5"/>
<proteinExistence type="predicted"/>
<keyword evidence="2" id="KW-1185">Reference proteome</keyword>
<evidence type="ECO:0000313" key="1">
    <source>
        <dbReference type="EMBL" id="MPC78023.1"/>
    </source>
</evidence>
<sequence>MADDHYYFPEFIPGHHHLFRPSLRQPASQPAKVRPSVRYRVWGAWVGGEGVEGRVRVLGRLTALAGQMPSTRHRPDTRHLGGCLLHNSISDFPPEPSGIGSEVKRFAFETIILLH</sequence>
<evidence type="ECO:0000313" key="2">
    <source>
        <dbReference type="Proteomes" id="UP000324222"/>
    </source>
</evidence>
<gene>
    <name evidence="1" type="ORF">E2C01_072496</name>
</gene>
<protein>
    <submittedName>
        <fullName evidence="1">Uncharacterized protein</fullName>
    </submittedName>
</protein>
<organism evidence="1 2">
    <name type="scientific">Portunus trituberculatus</name>
    <name type="common">Swimming crab</name>
    <name type="synonym">Neptunus trituberculatus</name>
    <dbReference type="NCBI Taxonomy" id="210409"/>
    <lineage>
        <taxon>Eukaryota</taxon>
        <taxon>Metazoa</taxon>
        <taxon>Ecdysozoa</taxon>
        <taxon>Arthropoda</taxon>
        <taxon>Crustacea</taxon>
        <taxon>Multicrustacea</taxon>
        <taxon>Malacostraca</taxon>
        <taxon>Eumalacostraca</taxon>
        <taxon>Eucarida</taxon>
        <taxon>Decapoda</taxon>
        <taxon>Pleocyemata</taxon>
        <taxon>Brachyura</taxon>
        <taxon>Eubrachyura</taxon>
        <taxon>Portunoidea</taxon>
        <taxon>Portunidae</taxon>
        <taxon>Portuninae</taxon>
        <taxon>Portunus</taxon>
    </lineage>
</organism>
<comment type="caution">
    <text evidence="1">The sequence shown here is derived from an EMBL/GenBank/DDBJ whole genome shotgun (WGS) entry which is preliminary data.</text>
</comment>
<name>A0A5B7I6V5_PORTR</name>
<dbReference type="EMBL" id="VSRR010047378">
    <property type="protein sequence ID" value="MPC78023.1"/>
    <property type="molecule type" value="Genomic_DNA"/>
</dbReference>
<accession>A0A5B7I6V5</accession>